<dbReference type="AlphaFoldDB" id="A0A1X7GUS3"/>
<dbReference type="SUPFAM" id="SSF51905">
    <property type="entry name" value="FAD/NAD(P)-binding domain"/>
    <property type="match status" value="1"/>
</dbReference>
<feature type="domain" description="FAD dependent oxidoreductase" evidence="1">
    <location>
        <begin position="28"/>
        <end position="381"/>
    </location>
</feature>
<evidence type="ECO:0000259" key="1">
    <source>
        <dbReference type="Pfam" id="PF01266"/>
    </source>
</evidence>
<dbReference type="Proteomes" id="UP000192940">
    <property type="component" value="Chromosome I"/>
</dbReference>
<sequence length="407" mass="45308">MKLTGGNTPWSGQDIQRFSQLESNLSCDVLVIGGGISGALVSYILSKQGADTILLEKGCIGKGSTSANTGLLHFMNDDTLTELIQTLGEHKGTGFYRMCERSVNRLSEIASSLSVDTEFRHRSSLYYASTEDDAGKIRNEYDTLTRHGFNVEYWDRQTIKSHFPFSKPAAIYTQRDAEVNPYKLVHGLVSDAVHQGLRVFEHSGTENIEYSDNGATVKTKHGSIHARILIWAAGYETQEWKPDRIASLKSTYAIMTEPIQDLSSWYERALIWESSRPYLYMRTTQDNRIMAGGLDEPLHESGCPDVNLTTRSRRLLKDIHDLFPELGKISVACSWAGVFASTQDGIPLIGRHPHFPHSYFIEGYGGSGTVYSMLAADLLAEVANGSEPEELNWFSLTRSLKTNSSCN</sequence>
<gene>
    <name evidence="2" type="ORF">SAMN05661091_1142</name>
</gene>
<dbReference type="Gene3D" id="3.30.9.10">
    <property type="entry name" value="D-Amino Acid Oxidase, subunit A, domain 2"/>
    <property type="match status" value="1"/>
</dbReference>
<proteinExistence type="predicted"/>
<dbReference type="Gene3D" id="3.50.50.60">
    <property type="entry name" value="FAD/NAD(P)-binding domain"/>
    <property type="match status" value="1"/>
</dbReference>
<evidence type="ECO:0000313" key="3">
    <source>
        <dbReference type="Proteomes" id="UP000192940"/>
    </source>
</evidence>
<organism evidence="2 3">
    <name type="scientific">Paenibacillus uliginis N3/975</name>
    <dbReference type="NCBI Taxonomy" id="1313296"/>
    <lineage>
        <taxon>Bacteria</taxon>
        <taxon>Bacillati</taxon>
        <taxon>Bacillota</taxon>
        <taxon>Bacilli</taxon>
        <taxon>Bacillales</taxon>
        <taxon>Paenibacillaceae</taxon>
        <taxon>Paenibacillus</taxon>
    </lineage>
</organism>
<dbReference type="EMBL" id="LT840184">
    <property type="protein sequence ID" value="SMF75061.1"/>
    <property type="molecule type" value="Genomic_DNA"/>
</dbReference>
<dbReference type="RefSeq" id="WP_208918133.1">
    <property type="nucleotide sequence ID" value="NZ_LT840184.1"/>
</dbReference>
<name>A0A1X7GUS3_9BACL</name>
<accession>A0A1X7GUS3</accession>
<protein>
    <submittedName>
        <fullName evidence="2">Glycine/D-amino acid oxidase</fullName>
    </submittedName>
</protein>
<dbReference type="GO" id="GO:0005737">
    <property type="term" value="C:cytoplasm"/>
    <property type="evidence" value="ECO:0007669"/>
    <property type="project" value="TreeGrafter"/>
</dbReference>
<dbReference type="PANTHER" id="PTHR13847">
    <property type="entry name" value="SARCOSINE DEHYDROGENASE-RELATED"/>
    <property type="match status" value="1"/>
</dbReference>
<dbReference type="PANTHER" id="PTHR13847:SF201">
    <property type="entry name" value="PUTATIBE OXIDOREDUCTASE"/>
    <property type="match status" value="1"/>
</dbReference>
<keyword evidence="3" id="KW-1185">Reference proteome</keyword>
<dbReference type="STRING" id="1313296.SAMN05661091_1142"/>
<dbReference type="InterPro" id="IPR036188">
    <property type="entry name" value="FAD/NAD-bd_sf"/>
</dbReference>
<evidence type="ECO:0000313" key="2">
    <source>
        <dbReference type="EMBL" id="SMF75061.1"/>
    </source>
</evidence>
<dbReference type="InterPro" id="IPR006076">
    <property type="entry name" value="FAD-dep_OxRdtase"/>
</dbReference>
<dbReference type="Pfam" id="PF01266">
    <property type="entry name" value="DAO"/>
    <property type="match status" value="1"/>
</dbReference>
<reference evidence="3" key="1">
    <citation type="submission" date="2017-04" db="EMBL/GenBank/DDBJ databases">
        <authorList>
            <person name="Varghese N."/>
            <person name="Submissions S."/>
        </authorList>
    </citation>
    <scope>NUCLEOTIDE SEQUENCE [LARGE SCALE GENOMIC DNA]</scope>
    <source>
        <strain evidence="3">N3/975</strain>
    </source>
</reference>